<evidence type="ECO:0000313" key="16">
    <source>
        <dbReference type="EMBL" id="CAL4938982.1"/>
    </source>
</evidence>
<dbReference type="InterPro" id="IPR001245">
    <property type="entry name" value="Ser-Thr/Tyr_kinase_cat_dom"/>
</dbReference>
<evidence type="ECO:0000256" key="3">
    <source>
        <dbReference type="ARBA" id="ARBA00022614"/>
    </source>
</evidence>
<organism evidence="16 17">
    <name type="scientific">Urochloa decumbens</name>
    <dbReference type="NCBI Taxonomy" id="240449"/>
    <lineage>
        <taxon>Eukaryota</taxon>
        <taxon>Viridiplantae</taxon>
        <taxon>Streptophyta</taxon>
        <taxon>Embryophyta</taxon>
        <taxon>Tracheophyta</taxon>
        <taxon>Spermatophyta</taxon>
        <taxon>Magnoliopsida</taxon>
        <taxon>Liliopsida</taxon>
        <taxon>Poales</taxon>
        <taxon>Poaceae</taxon>
        <taxon>PACMAD clade</taxon>
        <taxon>Panicoideae</taxon>
        <taxon>Panicodae</taxon>
        <taxon>Paniceae</taxon>
        <taxon>Melinidinae</taxon>
        <taxon>Urochloa</taxon>
    </lineage>
</organism>
<evidence type="ECO:0000259" key="15">
    <source>
        <dbReference type="PROSITE" id="PS50011"/>
    </source>
</evidence>
<dbReference type="GO" id="GO:0005524">
    <property type="term" value="F:ATP binding"/>
    <property type="evidence" value="ECO:0007669"/>
    <property type="project" value="UniProtKB-KW"/>
</dbReference>
<dbReference type="InterPro" id="IPR032675">
    <property type="entry name" value="LRR_dom_sf"/>
</dbReference>
<evidence type="ECO:0000256" key="2">
    <source>
        <dbReference type="ARBA" id="ARBA00022553"/>
    </source>
</evidence>
<feature type="signal peptide" evidence="14">
    <location>
        <begin position="1"/>
        <end position="46"/>
    </location>
</feature>
<keyword evidence="9 13" id="KW-1133">Transmembrane helix</keyword>
<dbReference type="FunFam" id="3.30.200.20:FF:000486">
    <property type="entry name" value="Leucine-rich repeat receptor-like protein kinase"/>
    <property type="match status" value="1"/>
</dbReference>
<keyword evidence="8" id="KW-0067">ATP-binding</keyword>
<dbReference type="InterPro" id="IPR011009">
    <property type="entry name" value="Kinase-like_dom_sf"/>
</dbReference>
<evidence type="ECO:0000256" key="6">
    <source>
        <dbReference type="ARBA" id="ARBA00022737"/>
    </source>
</evidence>
<dbReference type="FunFam" id="3.80.10.10:FF:000095">
    <property type="entry name" value="LRR receptor-like serine/threonine-protein kinase GSO1"/>
    <property type="match status" value="1"/>
</dbReference>
<dbReference type="PANTHER" id="PTHR48008">
    <property type="entry name" value="LEUCINE-RICH REPEAT RECEPTOR-LIKE PROTEIN KINASE IMK3-RELATED"/>
    <property type="match status" value="1"/>
</dbReference>
<feature type="compositionally biased region" description="Low complexity" evidence="12">
    <location>
        <begin position="475"/>
        <end position="484"/>
    </location>
</feature>
<dbReference type="CDD" id="cd14066">
    <property type="entry name" value="STKc_IRAK"/>
    <property type="match status" value="1"/>
</dbReference>
<dbReference type="EMBL" id="OZ075126">
    <property type="protein sequence ID" value="CAL4938982.1"/>
    <property type="molecule type" value="Genomic_DNA"/>
</dbReference>
<gene>
    <name evidence="16" type="ORF">URODEC1_LOCUS31606</name>
</gene>
<dbReference type="FunFam" id="1.10.510.10:FF:000095">
    <property type="entry name" value="protein STRUBBELIG-RECEPTOR FAMILY 8"/>
    <property type="match status" value="1"/>
</dbReference>
<keyword evidence="11" id="KW-0675">Receptor</keyword>
<reference evidence="16 17" key="2">
    <citation type="submission" date="2024-10" db="EMBL/GenBank/DDBJ databases">
        <authorList>
            <person name="Ryan C."/>
        </authorList>
    </citation>
    <scope>NUCLEOTIDE SEQUENCE [LARGE SCALE GENOMIC DNA]</scope>
</reference>
<dbReference type="Pfam" id="PF13855">
    <property type="entry name" value="LRR_8"/>
    <property type="match status" value="1"/>
</dbReference>
<evidence type="ECO:0000256" key="1">
    <source>
        <dbReference type="ARBA" id="ARBA00004167"/>
    </source>
</evidence>
<keyword evidence="3" id="KW-0433">Leucine-rich repeat</keyword>
<feature type="compositionally biased region" description="Polar residues" evidence="12">
    <location>
        <begin position="802"/>
        <end position="812"/>
    </location>
</feature>
<evidence type="ECO:0000256" key="14">
    <source>
        <dbReference type="SAM" id="SignalP"/>
    </source>
</evidence>
<evidence type="ECO:0000256" key="12">
    <source>
        <dbReference type="SAM" id="MobiDB-lite"/>
    </source>
</evidence>
<dbReference type="PROSITE" id="PS50011">
    <property type="entry name" value="PROTEIN_KINASE_DOM"/>
    <property type="match status" value="1"/>
</dbReference>
<dbReference type="SMART" id="SM00369">
    <property type="entry name" value="LRR_TYP"/>
    <property type="match status" value="6"/>
</dbReference>
<evidence type="ECO:0000256" key="7">
    <source>
        <dbReference type="ARBA" id="ARBA00022741"/>
    </source>
</evidence>
<keyword evidence="4 13" id="KW-0812">Transmembrane</keyword>
<feature type="transmembrane region" description="Helical" evidence="13">
    <location>
        <begin position="436"/>
        <end position="458"/>
    </location>
</feature>
<protein>
    <recommendedName>
        <fullName evidence="15">Protein kinase domain-containing protein</fullName>
    </recommendedName>
</protein>
<comment type="subcellular location">
    <subcellularLocation>
        <location evidence="1">Membrane</location>
        <topology evidence="1">Single-pass membrane protein</topology>
    </subcellularLocation>
</comment>
<feature type="chain" id="PRO_5044790071" description="Protein kinase domain-containing protein" evidence="14">
    <location>
        <begin position="47"/>
        <end position="830"/>
    </location>
</feature>
<feature type="compositionally biased region" description="Gly residues" evidence="12">
    <location>
        <begin position="485"/>
        <end position="495"/>
    </location>
</feature>
<dbReference type="InterPro" id="IPR003591">
    <property type="entry name" value="Leu-rich_rpt_typical-subtyp"/>
</dbReference>
<dbReference type="Pfam" id="PF08263">
    <property type="entry name" value="LRRNT_2"/>
    <property type="match status" value="1"/>
</dbReference>
<dbReference type="Gene3D" id="1.10.510.10">
    <property type="entry name" value="Transferase(Phosphotransferase) domain 1"/>
    <property type="match status" value="1"/>
</dbReference>
<dbReference type="Pfam" id="PF07714">
    <property type="entry name" value="PK_Tyr_Ser-Thr"/>
    <property type="match status" value="1"/>
</dbReference>
<dbReference type="InterPro" id="IPR000719">
    <property type="entry name" value="Prot_kinase_dom"/>
</dbReference>
<keyword evidence="5 14" id="KW-0732">Signal</keyword>
<feature type="region of interest" description="Disordered" evidence="12">
    <location>
        <begin position="802"/>
        <end position="830"/>
    </location>
</feature>
<name>A0ABC8YAX9_9POAL</name>
<dbReference type="InterPro" id="IPR052451">
    <property type="entry name" value="Ser/Thr_kinase-like"/>
</dbReference>
<reference evidence="17" key="1">
    <citation type="submission" date="2024-06" db="EMBL/GenBank/DDBJ databases">
        <authorList>
            <person name="Ryan C."/>
        </authorList>
    </citation>
    <scope>NUCLEOTIDE SEQUENCE [LARGE SCALE GENOMIC DNA]</scope>
</reference>
<dbReference type="InterPro" id="IPR001611">
    <property type="entry name" value="Leu-rich_rpt"/>
</dbReference>
<feature type="region of interest" description="Disordered" evidence="12">
    <location>
        <begin position="468"/>
        <end position="495"/>
    </location>
</feature>
<keyword evidence="2" id="KW-0597">Phosphoprotein</keyword>
<evidence type="ECO:0000256" key="10">
    <source>
        <dbReference type="ARBA" id="ARBA00023136"/>
    </source>
</evidence>
<dbReference type="PANTHER" id="PTHR48008:SF16">
    <property type="entry name" value="OS03G0297800 PROTEIN"/>
    <property type="match status" value="1"/>
</dbReference>
<dbReference type="Gene3D" id="3.30.200.20">
    <property type="entry name" value="Phosphorylase Kinase, domain 1"/>
    <property type="match status" value="1"/>
</dbReference>
<evidence type="ECO:0000256" key="8">
    <source>
        <dbReference type="ARBA" id="ARBA00022840"/>
    </source>
</evidence>
<keyword evidence="7" id="KW-0547">Nucleotide-binding</keyword>
<proteinExistence type="predicted"/>
<evidence type="ECO:0000256" key="11">
    <source>
        <dbReference type="ARBA" id="ARBA00023170"/>
    </source>
</evidence>
<dbReference type="SUPFAM" id="SSF56112">
    <property type="entry name" value="Protein kinase-like (PK-like)"/>
    <property type="match status" value="1"/>
</dbReference>
<sequence length="830" mass="87252">MGVCSCRRDGAQCDAGSRRKRRGGGLLVSPPLVLLLLLAAAVPARGQRSDGVVIAQADLQGLQAIRQSLVDPRGFLSGWNGTGLDACSGGWAGIKCARGKVVAIQLPFKGLAGALSDKVGQLTALCRLSLHDNIIGGQVPAAIGFLRDLRGMYLHNNRFAGAVPPALGGCALLQTLDLSGNYLSGSIPSALANATRLYRINLAYNNLSGVVPSSLTSLPFLESLELGNNNLSGVLPPAIGNLRLLHDLSLGNNLISGSIPEGIGNLSNIRSLDLSDNLLGGSIPDSLCNLASLVELNLEGNDIGGHIPECFDGLKNLTKLSLKRNVLDGEIPATVGNLTALSVFDVSENNLTGEIPVSLNDLASLSSFNVSYNNLSGPVPLALSNKFNSTSFVGNLQLCGFNGSAICTSASSPVTSPSPPLPLSQRRTRKLNKKELIFAVGGIFLLFLLLFCCVLLFWRKDKTEESSTAKKSAKDATATKTVGKPGSGAGSGTDGGGDGGGKLVHFDGPLSFTADDLLCATAEILGKSTYGTVYKATMEDGSYVAVKRLREKIAKSQKEFEAEVNTLGKLRHPNLLALRAYYVGPKGEKLLVFDYMPKGNLASFLHARAPDSSPVDWPTRMNIAMGVARGLHHLHTDANMVHGNLTSNNILLDEGNNAKIADCGLSRLMSAAANSNVVAAAGALGYRAPELSKLKKANTKTDIYSLGVVMLELLTGKSPGDTTNGLDLPQWVASVVEEEWTNEVFDLELMKDAAAGSETGEELVKTLKLALHCVDPSPPARPEAQQVLRQLEQIKPTIAVSAASSFTGEPSHTTATATSVTDDTKSTITE</sequence>
<evidence type="ECO:0000256" key="5">
    <source>
        <dbReference type="ARBA" id="ARBA00022729"/>
    </source>
</evidence>
<evidence type="ECO:0000256" key="9">
    <source>
        <dbReference type="ARBA" id="ARBA00022989"/>
    </source>
</evidence>
<dbReference type="AlphaFoldDB" id="A0ABC8YAX9"/>
<keyword evidence="17" id="KW-1185">Reference proteome</keyword>
<evidence type="ECO:0000256" key="4">
    <source>
        <dbReference type="ARBA" id="ARBA00022692"/>
    </source>
</evidence>
<evidence type="ECO:0000256" key="13">
    <source>
        <dbReference type="SAM" id="Phobius"/>
    </source>
</evidence>
<dbReference type="Pfam" id="PF00560">
    <property type="entry name" value="LRR_1"/>
    <property type="match status" value="3"/>
</dbReference>
<dbReference type="InterPro" id="IPR013210">
    <property type="entry name" value="LRR_N_plant-typ"/>
</dbReference>
<accession>A0ABC8YAX9</accession>
<keyword evidence="6" id="KW-0677">Repeat</keyword>
<keyword evidence="10 13" id="KW-0472">Membrane</keyword>
<dbReference type="Proteomes" id="UP001497457">
    <property type="component" value="Chromosome 16b"/>
</dbReference>
<evidence type="ECO:0000313" key="17">
    <source>
        <dbReference type="Proteomes" id="UP001497457"/>
    </source>
</evidence>
<feature type="domain" description="Protein kinase" evidence="15">
    <location>
        <begin position="519"/>
        <end position="798"/>
    </location>
</feature>
<dbReference type="FunFam" id="3.80.10.10:FF:000129">
    <property type="entry name" value="Leucine-rich repeat receptor-like kinase"/>
    <property type="match status" value="1"/>
</dbReference>
<dbReference type="SUPFAM" id="SSF52058">
    <property type="entry name" value="L domain-like"/>
    <property type="match status" value="1"/>
</dbReference>
<dbReference type="GO" id="GO:0016020">
    <property type="term" value="C:membrane"/>
    <property type="evidence" value="ECO:0007669"/>
    <property type="project" value="UniProtKB-SubCell"/>
</dbReference>
<dbReference type="Gene3D" id="3.80.10.10">
    <property type="entry name" value="Ribonuclease Inhibitor"/>
    <property type="match status" value="3"/>
</dbReference>